<dbReference type="FunFam" id="3.40.50.300:FF:000006">
    <property type="entry name" value="DNA-binding transcriptional regulator NtrC"/>
    <property type="match status" value="1"/>
</dbReference>
<dbReference type="Gene3D" id="3.10.580.10">
    <property type="entry name" value="CBS-domain"/>
    <property type="match status" value="1"/>
</dbReference>
<dbReference type="Gene3D" id="3.40.50.300">
    <property type="entry name" value="P-loop containing nucleotide triphosphate hydrolases"/>
    <property type="match status" value="1"/>
</dbReference>
<evidence type="ECO:0000259" key="8">
    <source>
        <dbReference type="PROSITE" id="PS51371"/>
    </source>
</evidence>
<dbReference type="Proteomes" id="UP000037109">
    <property type="component" value="Unassembled WGS sequence"/>
</dbReference>
<dbReference type="Gene3D" id="1.10.8.60">
    <property type="match status" value="1"/>
</dbReference>
<evidence type="ECO:0000256" key="5">
    <source>
        <dbReference type="PROSITE-ProRule" id="PRU00703"/>
    </source>
</evidence>
<dbReference type="SUPFAM" id="SSF55785">
    <property type="entry name" value="PYP-like sensor domain (PAS domain)"/>
    <property type="match status" value="1"/>
</dbReference>
<dbReference type="OrthoDB" id="9771372at2"/>
<dbReference type="InterPro" id="IPR013767">
    <property type="entry name" value="PAS_fold"/>
</dbReference>
<evidence type="ECO:0000313" key="10">
    <source>
        <dbReference type="Proteomes" id="UP000037109"/>
    </source>
</evidence>
<evidence type="ECO:0000256" key="3">
    <source>
        <dbReference type="ARBA" id="ARBA00023015"/>
    </source>
</evidence>
<dbReference type="CDD" id="cd00009">
    <property type="entry name" value="AAA"/>
    <property type="match status" value="1"/>
</dbReference>
<dbReference type="SMART" id="SM00382">
    <property type="entry name" value="AAA"/>
    <property type="match status" value="1"/>
</dbReference>
<dbReference type="Pfam" id="PF25601">
    <property type="entry name" value="AAA_lid_14"/>
    <property type="match status" value="1"/>
</dbReference>
<dbReference type="PROSITE" id="PS00675">
    <property type="entry name" value="SIGMA54_INTERACT_1"/>
    <property type="match status" value="1"/>
</dbReference>
<dbReference type="PROSITE" id="PS00676">
    <property type="entry name" value="SIGMA54_INTERACT_2"/>
    <property type="match status" value="1"/>
</dbReference>
<keyword evidence="4" id="KW-0804">Transcription</keyword>
<keyword evidence="10" id="KW-1185">Reference proteome</keyword>
<dbReference type="SMART" id="SM00116">
    <property type="entry name" value="CBS"/>
    <property type="match status" value="2"/>
</dbReference>
<accession>A0A0M0G8W3</accession>
<dbReference type="RefSeq" id="WP_053433561.1">
    <property type="nucleotide sequence ID" value="NZ_LGUF01000007.1"/>
</dbReference>
<dbReference type="NCBIfam" id="TIGR00229">
    <property type="entry name" value="sensory_box"/>
    <property type="match status" value="1"/>
</dbReference>
<feature type="domain" description="PAS" evidence="7">
    <location>
        <begin position="142"/>
        <end position="193"/>
    </location>
</feature>
<dbReference type="InterPro" id="IPR025943">
    <property type="entry name" value="Sigma_54_int_dom_ATP-bd_2"/>
</dbReference>
<dbReference type="PATRIC" id="fig|1459.3.peg.1001"/>
<dbReference type="InterPro" id="IPR025662">
    <property type="entry name" value="Sigma_54_int_dom_ATP-bd_1"/>
</dbReference>
<dbReference type="EMBL" id="LGUF01000007">
    <property type="protein sequence ID" value="KON86208.1"/>
    <property type="molecule type" value="Genomic_DNA"/>
</dbReference>
<evidence type="ECO:0000256" key="1">
    <source>
        <dbReference type="ARBA" id="ARBA00022741"/>
    </source>
</evidence>
<evidence type="ECO:0000259" key="7">
    <source>
        <dbReference type="PROSITE" id="PS50112"/>
    </source>
</evidence>
<dbReference type="InterPro" id="IPR003593">
    <property type="entry name" value="AAA+_ATPase"/>
</dbReference>
<dbReference type="SMART" id="SM00091">
    <property type="entry name" value="PAS"/>
    <property type="match status" value="1"/>
</dbReference>
<dbReference type="SUPFAM" id="SSF52540">
    <property type="entry name" value="P-loop containing nucleoside triphosphate hydrolases"/>
    <property type="match status" value="1"/>
</dbReference>
<keyword evidence="1" id="KW-0547">Nucleotide-binding</keyword>
<name>A0A0M0G8W3_SPOGL</name>
<dbReference type="InterPro" id="IPR009057">
    <property type="entry name" value="Homeodomain-like_sf"/>
</dbReference>
<dbReference type="GO" id="GO:0006355">
    <property type="term" value="P:regulation of DNA-templated transcription"/>
    <property type="evidence" value="ECO:0007669"/>
    <property type="project" value="InterPro"/>
</dbReference>
<dbReference type="AlphaFoldDB" id="A0A0M0G8W3"/>
<keyword evidence="3" id="KW-0805">Transcription regulation</keyword>
<dbReference type="STRING" id="1459.AF332_04790"/>
<dbReference type="GO" id="GO:0043565">
    <property type="term" value="F:sequence-specific DNA binding"/>
    <property type="evidence" value="ECO:0007669"/>
    <property type="project" value="InterPro"/>
</dbReference>
<dbReference type="PANTHER" id="PTHR32071:SF57">
    <property type="entry name" value="C4-DICARBOXYLATE TRANSPORT TRANSCRIPTIONAL REGULATORY PROTEIN DCTD"/>
    <property type="match status" value="1"/>
</dbReference>
<dbReference type="InterPro" id="IPR046342">
    <property type="entry name" value="CBS_dom_sf"/>
</dbReference>
<gene>
    <name evidence="9" type="ORF">AF332_04790</name>
</gene>
<dbReference type="Gene3D" id="1.10.10.60">
    <property type="entry name" value="Homeodomain-like"/>
    <property type="match status" value="1"/>
</dbReference>
<proteinExistence type="predicted"/>
<dbReference type="InterPro" id="IPR035965">
    <property type="entry name" value="PAS-like_dom_sf"/>
</dbReference>
<organism evidence="9 10">
    <name type="scientific">Sporosarcina globispora</name>
    <name type="common">Bacillus globisporus</name>
    <dbReference type="NCBI Taxonomy" id="1459"/>
    <lineage>
        <taxon>Bacteria</taxon>
        <taxon>Bacillati</taxon>
        <taxon>Bacillota</taxon>
        <taxon>Bacilli</taxon>
        <taxon>Bacillales</taxon>
        <taxon>Caryophanaceae</taxon>
        <taxon>Sporosarcina</taxon>
    </lineage>
</organism>
<dbReference type="Pfam" id="PF00989">
    <property type="entry name" value="PAS"/>
    <property type="match status" value="1"/>
</dbReference>
<dbReference type="PROSITE" id="PS50045">
    <property type="entry name" value="SIGMA54_INTERACT_4"/>
    <property type="match status" value="1"/>
</dbReference>
<reference evidence="10" key="1">
    <citation type="submission" date="2015-07" db="EMBL/GenBank/DDBJ databases">
        <title>Fjat-10036 dsm4.</title>
        <authorList>
            <person name="Liu B."/>
            <person name="Wang J."/>
            <person name="Zhu Y."/>
            <person name="Liu G."/>
            <person name="Chen Q."/>
            <person name="Chen Z."/>
            <person name="Lan J."/>
            <person name="Che J."/>
            <person name="Ge C."/>
            <person name="Shi H."/>
            <person name="Pan Z."/>
            <person name="Liu X."/>
        </authorList>
    </citation>
    <scope>NUCLEOTIDE SEQUENCE [LARGE SCALE GENOMIC DNA]</scope>
    <source>
        <strain evidence="10">DSM 4</strain>
    </source>
</reference>
<dbReference type="Pfam" id="PF00158">
    <property type="entry name" value="Sigma54_activat"/>
    <property type="match status" value="1"/>
</dbReference>
<feature type="domain" description="CBS" evidence="8">
    <location>
        <begin position="79"/>
        <end position="136"/>
    </location>
</feature>
<feature type="domain" description="CBS" evidence="8">
    <location>
        <begin position="19"/>
        <end position="77"/>
    </location>
</feature>
<dbReference type="InterPro" id="IPR002078">
    <property type="entry name" value="Sigma_54_int"/>
</dbReference>
<keyword evidence="2" id="KW-0067">ATP-binding</keyword>
<dbReference type="PROSITE" id="PS51371">
    <property type="entry name" value="CBS"/>
    <property type="match status" value="2"/>
</dbReference>
<evidence type="ECO:0000313" key="9">
    <source>
        <dbReference type="EMBL" id="KON86208.1"/>
    </source>
</evidence>
<dbReference type="InterPro" id="IPR002197">
    <property type="entry name" value="HTH_Fis"/>
</dbReference>
<dbReference type="PROSITE" id="PS50112">
    <property type="entry name" value="PAS"/>
    <property type="match status" value="1"/>
</dbReference>
<dbReference type="Pfam" id="PF00571">
    <property type="entry name" value="CBS"/>
    <property type="match status" value="2"/>
</dbReference>
<evidence type="ECO:0000256" key="2">
    <source>
        <dbReference type="ARBA" id="ARBA00022840"/>
    </source>
</evidence>
<dbReference type="InterPro" id="IPR058031">
    <property type="entry name" value="AAA_lid_NorR"/>
</dbReference>
<dbReference type="InterPro" id="IPR027417">
    <property type="entry name" value="P-loop_NTPase"/>
</dbReference>
<dbReference type="InterPro" id="IPR000644">
    <property type="entry name" value="CBS_dom"/>
</dbReference>
<dbReference type="SUPFAM" id="SSF46689">
    <property type="entry name" value="Homeodomain-like"/>
    <property type="match status" value="1"/>
</dbReference>
<evidence type="ECO:0000259" key="6">
    <source>
        <dbReference type="PROSITE" id="PS50045"/>
    </source>
</evidence>
<dbReference type="PRINTS" id="PR01590">
    <property type="entry name" value="HTHFIS"/>
</dbReference>
<keyword evidence="5" id="KW-0129">CBS domain</keyword>
<dbReference type="PANTHER" id="PTHR32071">
    <property type="entry name" value="TRANSCRIPTIONAL REGULATORY PROTEIN"/>
    <property type="match status" value="1"/>
</dbReference>
<comment type="caution">
    <text evidence="9">The sequence shown here is derived from an EMBL/GenBank/DDBJ whole genome shotgun (WGS) entry which is preliminary data.</text>
</comment>
<dbReference type="Gene3D" id="3.30.450.20">
    <property type="entry name" value="PAS domain"/>
    <property type="match status" value="1"/>
</dbReference>
<dbReference type="InterPro" id="IPR000014">
    <property type="entry name" value="PAS"/>
</dbReference>
<evidence type="ECO:0000256" key="4">
    <source>
        <dbReference type="ARBA" id="ARBA00023163"/>
    </source>
</evidence>
<protein>
    <submittedName>
        <fullName evidence="9">Fis family transcriptional regulator</fullName>
    </submittedName>
</protein>
<dbReference type="Pfam" id="PF02954">
    <property type="entry name" value="HTH_8"/>
    <property type="match status" value="1"/>
</dbReference>
<dbReference type="SUPFAM" id="SSF54631">
    <property type="entry name" value="CBS-domain pair"/>
    <property type="match status" value="1"/>
</dbReference>
<sequence length="597" mass="67021">MPKSKSLHNDELFHAKNWMTPSPFCIHPGQTLAEASKMMVDFYLESLPVVDESKRIVGVITSRKLLDYFARGNRGDVLISSIPRSNLPAVRHDDSILEIMSLPYDQLPVTDEDGKLLGILTTRDILDGLSKYLYKLRQQHNSEGALSAILESAYEGIAVVDENGILQEFNEAYSRFTGIKREDAIGRHVTEVIDNTHLHETVKTGIAERGVLQNIQGHDMVVHRIPLWKEGRIAGAIGMLIFEGVTEVYKIYEKLQENQTPKPDLFTKKKESDSRVTLDQIIGTSEGIAEVKRLARKAARTAATVLITGESGTGKEMFAKSIHHLSPFSTGPFISVNCGAIPEHLFESELFGYEEGAFTGAKKGGKPGKFELADNGTIFLDEIGEMPLVLQTKLLRVLQEKEAERVGGVKKYQINVRVIAATNRDLLKMIETGEFREDLYYRLNIIQLHIPPVRERKKDIPVLLVHYLREICERYQVPSKIFTSEAVNAFVQHPWRGNIREMVNTVEQLVTLVDGKIIDYHHLPEMLKRPEPSIKEGKEPSLAVGSIEEAKLLGNQRESELILDALRRAGGNKSQAADLLGIHRTTLYQKLKKHGIS</sequence>
<dbReference type="GO" id="GO:0005524">
    <property type="term" value="F:ATP binding"/>
    <property type="evidence" value="ECO:0007669"/>
    <property type="project" value="UniProtKB-KW"/>
</dbReference>
<feature type="domain" description="Sigma-54 factor interaction" evidence="6">
    <location>
        <begin position="281"/>
        <end position="511"/>
    </location>
</feature>